<dbReference type="SUPFAM" id="SSF52047">
    <property type="entry name" value="RNI-like"/>
    <property type="match status" value="1"/>
</dbReference>
<sequence length="301" mass="32736">MNDGAFWELPDELMAIITSHLTEDEDRHSLRLVCKHWRSAVNGSVSRLSGNMYWTCDVHLLMMPLFPSVAYVNLSQCELVSHIHSLSALPALKRLDLNWCTGLNPASLHALTALTGLSHLDMSGCADAVTDDSMRHLADLHHSLEWLSLQGCPAVSSRGLEPLQSCHKLSYVDLSGTSVVSLQSLSECMSLRRLRLSGCARLADGALHSLTGLPALGDLDLRGSKHLITATLLNDLAHLPGLRKLDFEGCEDLADASVDGLTRLSSLTHLNVSDCPTLSQSGLSRLTGRMPRHCAVFHGYS</sequence>
<dbReference type="KEGG" id="csl:COCSUDRAFT_56335"/>
<dbReference type="PANTHER" id="PTHR13318">
    <property type="entry name" value="PARTNER OF PAIRED, ISOFORM B-RELATED"/>
    <property type="match status" value="1"/>
</dbReference>
<dbReference type="InterPro" id="IPR001810">
    <property type="entry name" value="F-box_dom"/>
</dbReference>
<evidence type="ECO:0000313" key="4">
    <source>
        <dbReference type="Proteomes" id="UP000007264"/>
    </source>
</evidence>
<dbReference type="OrthoDB" id="567075at2759"/>
<dbReference type="STRING" id="574566.I0YU19"/>
<dbReference type="InterPro" id="IPR032675">
    <property type="entry name" value="LRR_dom_sf"/>
</dbReference>
<dbReference type="InterPro" id="IPR001611">
    <property type="entry name" value="Leu-rich_rpt"/>
</dbReference>
<evidence type="ECO:0000256" key="1">
    <source>
        <dbReference type="ARBA" id="ARBA00004430"/>
    </source>
</evidence>
<dbReference type="RefSeq" id="XP_005646432.1">
    <property type="nucleotide sequence ID" value="XM_005646375.1"/>
</dbReference>
<dbReference type="InterPro" id="IPR006553">
    <property type="entry name" value="Leu-rich_rpt_Cys-con_subtyp"/>
</dbReference>
<dbReference type="InterPro" id="IPR036047">
    <property type="entry name" value="F-box-like_dom_sf"/>
</dbReference>
<proteinExistence type="predicted"/>
<dbReference type="AlphaFoldDB" id="I0YU19"/>
<evidence type="ECO:0000259" key="2">
    <source>
        <dbReference type="SMART" id="SM00256"/>
    </source>
</evidence>
<comment type="caution">
    <text evidence="3">The sequence shown here is derived from an EMBL/GenBank/DDBJ whole genome shotgun (WGS) entry which is preliminary data.</text>
</comment>
<evidence type="ECO:0000313" key="3">
    <source>
        <dbReference type="EMBL" id="EIE21888.1"/>
    </source>
</evidence>
<dbReference type="Proteomes" id="UP000007264">
    <property type="component" value="Unassembled WGS sequence"/>
</dbReference>
<protein>
    <submittedName>
        <fullName evidence="3">RNI-like protein</fullName>
    </submittedName>
</protein>
<dbReference type="eggNOG" id="KOG4341">
    <property type="taxonomic scope" value="Eukaryota"/>
</dbReference>
<organism evidence="3 4">
    <name type="scientific">Coccomyxa subellipsoidea (strain C-169)</name>
    <name type="common">Green microalga</name>
    <dbReference type="NCBI Taxonomy" id="574566"/>
    <lineage>
        <taxon>Eukaryota</taxon>
        <taxon>Viridiplantae</taxon>
        <taxon>Chlorophyta</taxon>
        <taxon>core chlorophytes</taxon>
        <taxon>Trebouxiophyceae</taxon>
        <taxon>Trebouxiophyceae incertae sedis</taxon>
        <taxon>Coccomyxaceae</taxon>
        <taxon>Coccomyxa</taxon>
        <taxon>Coccomyxa subellipsoidea</taxon>
    </lineage>
</organism>
<dbReference type="PANTHER" id="PTHR13318:SF190">
    <property type="entry name" value="PARTNER OF PAIRED, ISOFORM B"/>
    <property type="match status" value="1"/>
</dbReference>
<dbReference type="EMBL" id="AGSI01000011">
    <property type="protein sequence ID" value="EIE21888.1"/>
    <property type="molecule type" value="Genomic_DNA"/>
</dbReference>
<dbReference type="GO" id="GO:0005930">
    <property type="term" value="C:axoneme"/>
    <property type="evidence" value="ECO:0007669"/>
    <property type="project" value="UniProtKB-SubCell"/>
</dbReference>
<dbReference type="SMART" id="SM00367">
    <property type="entry name" value="LRR_CC"/>
    <property type="match status" value="6"/>
</dbReference>
<dbReference type="Pfam" id="PF12937">
    <property type="entry name" value="F-box-like"/>
    <property type="match status" value="1"/>
</dbReference>
<accession>I0YU19</accession>
<feature type="domain" description="F-box" evidence="2">
    <location>
        <begin position="9"/>
        <end position="49"/>
    </location>
</feature>
<dbReference type="SUPFAM" id="SSF81383">
    <property type="entry name" value="F-box domain"/>
    <property type="match status" value="1"/>
</dbReference>
<dbReference type="Pfam" id="PF13516">
    <property type="entry name" value="LRR_6"/>
    <property type="match status" value="1"/>
</dbReference>
<gene>
    <name evidence="3" type="ORF">COCSUDRAFT_56335</name>
</gene>
<dbReference type="GeneID" id="17039873"/>
<dbReference type="Gene3D" id="3.80.10.10">
    <property type="entry name" value="Ribonuclease Inhibitor"/>
    <property type="match status" value="2"/>
</dbReference>
<reference evidence="3 4" key="1">
    <citation type="journal article" date="2012" name="Genome Biol.">
        <title>The genome of the polar eukaryotic microalga coccomyxa subellipsoidea reveals traits of cold adaptation.</title>
        <authorList>
            <person name="Blanc G."/>
            <person name="Agarkova I."/>
            <person name="Grimwood J."/>
            <person name="Kuo A."/>
            <person name="Brueggeman A."/>
            <person name="Dunigan D."/>
            <person name="Gurnon J."/>
            <person name="Ladunga I."/>
            <person name="Lindquist E."/>
            <person name="Lucas S."/>
            <person name="Pangilinan J."/>
            <person name="Proschold T."/>
            <person name="Salamov A."/>
            <person name="Schmutz J."/>
            <person name="Weeks D."/>
            <person name="Yamada T."/>
            <person name="Claverie J.M."/>
            <person name="Grigoriev I."/>
            <person name="Van Etten J."/>
            <person name="Lomsadze A."/>
            <person name="Borodovsky M."/>
        </authorList>
    </citation>
    <scope>NUCLEOTIDE SEQUENCE [LARGE SCALE GENOMIC DNA]</scope>
    <source>
        <strain evidence="3 4">C-169</strain>
    </source>
</reference>
<keyword evidence="4" id="KW-1185">Reference proteome</keyword>
<dbReference type="SMART" id="SM00256">
    <property type="entry name" value="FBOX"/>
    <property type="match status" value="1"/>
</dbReference>
<dbReference type="GO" id="GO:0031146">
    <property type="term" value="P:SCF-dependent proteasomal ubiquitin-dependent protein catabolic process"/>
    <property type="evidence" value="ECO:0007669"/>
    <property type="project" value="TreeGrafter"/>
</dbReference>
<name>I0YU19_COCSC</name>
<comment type="subcellular location">
    <subcellularLocation>
        <location evidence="1">Cytoplasm</location>
        <location evidence="1">Cytoskeleton</location>
        <location evidence="1">Cilium axoneme</location>
    </subcellularLocation>
</comment>
<dbReference type="GO" id="GO:0019005">
    <property type="term" value="C:SCF ubiquitin ligase complex"/>
    <property type="evidence" value="ECO:0007669"/>
    <property type="project" value="TreeGrafter"/>
</dbReference>
<dbReference type="Gene3D" id="1.20.1280.50">
    <property type="match status" value="1"/>
</dbReference>